<dbReference type="InterPro" id="IPR011989">
    <property type="entry name" value="ARM-like"/>
</dbReference>
<dbReference type="Proteomes" id="UP001221757">
    <property type="component" value="Unassembled WGS sequence"/>
</dbReference>
<dbReference type="GO" id="GO:0000796">
    <property type="term" value="C:condensin complex"/>
    <property type="evidence" value="ECO:0007669"/>
    <property type="project" value="InterPro"/>
</dbReference>
<dbReference type="AlphaFoldDB" id="A0AAD7GQW5"/>
<sequence>MAPRPESAPELLLASVAAIFDQAQTSLANHRKNCVALYKIHVRTSASMEKKSKKRAAAADQSAFIAAFLDMISRAVIVKKGPPTVDRIIKFVAQYVRFVNEKAQEDKAKRQPDVPTNSISSGSTDDEDTLASVFVSSILEWVIQGFLAKNKVVRYQTVHLVAEMIMFLGEIDEDSYLALRESLIERSTCDKEPTIRAQAVAALARLIGSEDPSELQHGERSILDVLLEVLASDPAADVRRAALLHLPLSATTLPALLDRARDTDALTRKLVYVSPGLQQNPRHLSIAQREQLVRAGLGDREPAVRLATGRMLLAWLDLVHEADRDEMDALLAFLALFDVVGPGEAVAVDALRSITAARPALFDALVFPDTYWAELTPESTVLARAFVEDATDAHEERLERAALPVVTAFAFHIQEAYNRLLTVLDAAEVAAELDGDGDDDEAEEELAKCEVILGELLRMAVRLDYMDEIGRRKVYTVTRDVLAHPQLPPGLIERGLDVLKEIMPNERELIRVVVEIVMDLREPEEEDEPDHDTTQSTIRSLRRAKGREEMSPAEAARADLTDMRCLALCVSMLERVHGNFEDNSTLEGILADLIIPAVRRKELGIREPGLVGLGLCCLIAKSIAVKSLQLFLSQVQSAPAQLKTKLLQIVFDLMVVYDQELWGRAEDGNAILTFLADTLEAEEDAAVQAVLCVGLAKLLLAGLAADPKIVKSLLLAYISPHTAGNAPVRQCLAYFFPVYCYSAAANQARVREVFVETFETVARVHDDLGEGQTMVTPQQFGMLVVDWTDARKAAHAGADTHTDVHAELAVDILLALYDSDRESKDQEALCTLLAHLHIEAPLPAPLLVKLSILLQHVQAQCPFDDATLDRAVARFKARVTDALADGVAALDWGVYETPEVLELCEFIGIDVPDGRGEAVPDKSRKGKGKPSRSKSSPVPVEDSEPGSDGKEDGDEDQALPQAKPVAPLSDESAPDSEDEQEDEAPPSPVPTRKAKAPGRNVRSKPAPPSSESGHKEEEDKDEEEAPPPPPSPSPPPKSKPPVKNSRARAKPAPPPSDEESGHGSEDEADENEDQASPSPPPSPTPPPRASKGKPPGKKTRSERASAPSEDIEADPDDAWPPSPTRGRKAKAPAKNARSKPPPPPSVGESEQDQVPPPQKPARRARPQSEEIDERSDAENEAPPAGPVTPEKKGRKRVRTPGTKLALPSPAEKKRSRVKGPPRQTERSAAAAVPVRATRSSSRRKAPPDEVVDSGDELGGYSES</sequence>
<proteinExistence type="inferred from homology"/>
<evidence type="ECO:0000256" key="2">
    <source>
        <dbReference type="ARBA" id="ARBA00006533"/>
    </source>
</evidence>
<feature type="region of interest" description="Disordered" evidence="8">
    <location>
        <begin position="523"/>
        <end position="554"/>
    </location>
</feature>
<evidence type="ECO:0000259" key="9">
    <source>
        <dbReference type="Pfam" id="PF12719"/>
    </source>
</evidence>
<dbReference type="Gene3D" id="1.25.10.10">
    <property type="entry name" value="Leucine-rich Repeat Variant"/>
    <property type="match status" value="1"/>
</dbReference>
<name>A0AAD7GQW5_MYCRO</name>
<feature type="region of interest" description="Disordered" evidence="8">
    <location>
        <begin position="106"/>
        <end position="125"/>
    </location>
</feature>
<dbReference type="GO" id="GO:0007076">
    <property type="term" value="P:mitotic chromosome condensation"/>
    <property type="evidence" value="ECO:0007669"/>
    <property type="project" value="InterPro"/>
</dbReference>
<keyword evidence="6" id="KW-0226">DNA condensation</keyword>
<feature type="compositionally biased region" description="Pro residues" evidence="8">
    <location>
        <begin position="1026"/>
        <end position="1039"/>
    </location>
</feature>
<accession>A0AAD7GQW5</accession>
<feature type="domain" description="Nuclear condensin complex subunit 3 C-terminal" evidence="9">
    <location>
        <begin position="564"/>
        <end position="838"/>
    </location>
</feature>
<comment type="caution">
    <text evidence="10">The sequence shown here is derived from an EMBL/GenBank/DDBJ whole genome shotgun (WGS) entry which is preliminary data.</text>
</comment>
<evidence type="ECO:0000256" key="8">
    <source>
        <dbReference type="SAM" id="MobiDB-lite"/>
    </source>
</evidence>
<evidence type="ECO:0000256" key="4">
    <source>
        <dbReference type="ARBA" id="ARBA00022618"/>
    </source>
</evidence>
<comment type="similarity">
    <text evidence="2">Belongs to the CND3 (condensin subunit 3) family.</text>
</comment>
<gene>
    <name evidence="10" type="ORF">B0H17DRAFT_1327703</name>
</gene>
<keyword evidence="11" id="KW-1185">Reference proteome</keyword>
<feature type="region of interest" description="Disordered" evidence="8">
    <location>
        <begin position="912"/>
        <end position="1263"/>
    </location>
</feature>
<evidence type="ECO:0000313" key="10">
    <source>
        <dbReference type="EMBL" id="KAJ7701145.1"/>
    </source>
</evidence>
<evidence type="ECO:0000313" key="11">
    <source>
        <dbReference type="Proteomes" id="UP001221757"/>
    </source>
</evidence>
<evidence type="ECO:0000256" key="3">
    <source>
        <dbReference type="ARBA" id="ARBA00022454"/>
    </source>
</evidence>
<evidence type="ECO:0000256" key="7">
    <source>
        <dbReference type="ARBA" id="ARBA00023306"/>
    </source>
</evidence>
<feature type="compositionally biased region" description="Acidic residues" evidence="8">
    <location>
        <begin position="1169"/>
        <end position="1179"/>
    </location>
</feature>
<evidence type="ECO:0000256" key="6">
    <source>
        <dbReference type="ARBA" id="ARBA00023067"/>
    </source>
</evidence>
<comment type="subcellular location">
    <subcellularLocation>
        <location evidence="1">Chromosome</location>
    </subcellularLocation>
</comment>
<dbReference type="Pfam" id="PF12719">
    <property type="entry name" value="Cnd3"/>
    <property type="match status" value="1"/>
</dbReference>
<feature type="compositionally biased region" description="Polar residues" evidence="8">
    <location>
        <begin position="114"/>
        <end position="123"/>
    </location>
</feature>
<keyword evidence="3" id="KW-0158">Chromosome</keyword>
<dbReference type="GO" id="GO:0000793">
    <property type="term" value="C:condensed chromosome"/>
    <property type="evidence" value="ECO:0007669"/>
    <property type="project" value="TreeGrafter"/>
</dbReference>
<reference evidence="10" key="1">
    <citation type="submission" date="2023-03" db="EMBL/GenBank/DDBJ databases">
        <title>Massive genome expansion in bonnet fungi (Mycena s.s.) driven by repeated elements and novel gene families across ecological guilds.</title>
        <authorList>
            <consortium name="Lawrence Berkeley National Laboratory"/>
            <person name="Harder C.B."/>
            <person name="Miyauchi S."/>
            <person name="Viragh M."/>
            <person name="Kuo A."/>
            <person name="Thoen E."/>
            <person name="Andreopoulos B."/>
            <person name="Lu D."/>
            <person name="Skrede I."/>
            <person name="Drula E."/>
            <person name="Henrissat B."/>
            <person name="Morin E."/>
            <person name="Kohler A."/>
            <person name="Barry K."/>
            <person name="LaButti K."/>
            <person name="Morin E."/>
            <person name="Salamov A."/>
            <person name="Lipzen A."/>
            <person name="Mereny Z."/>
            <person name="Hegedus B."/>
            <person name="Baldrian P."/>
            <person name="Stursova M."/>
            <person name="Weitz H."/>
            <person name="Taylor A."/>
            <person name="Grigoriev I.V."/>
            <person name="Nagy L.G."/>
            <person name="Martin F."/>
            <person name="Kauserud H."/>
        </authorList>
    </citation>
    <scope>NUCLEOTIDE SEQUENCE</scope>
    <source>
        <strain evidence="10">CBHHK067</strain>
    </source>
</reference>
<feature type="compositionally biased region" description="Acidic residues" evidence="8">
    <location>
        <begin position="972"/>
        <end position="984"/>
    </location>
</feature>
<dbReference type="InterPro" id="IPR025977">
    <property type="entry name" value="Cnd3_C"/>
</dbReference>
<feature type="compositionally biased region" description="Basic and acidic residues" evidence="8">
    <location>
        <begin position="912"/>
        <end position="923"/>
    </location>
</feature>
<dbReference type="InterPro" id="IPR016024">
    <property type="entry name" value="ARM-type_fold"/>
</dbReference>
<feature type="compositionally biased region" description="Pro residues" evidence="8">
    <location>
        <begin position="1077"/>
        <end position="1088"/>
    </location>
</feature>
<dbReference type="InterPro" id="IPR027165">
    <property type="entry name" value="CND3"/>
</dbReference>
<dbReference type="GO" id="GO:0051301">
    <property type="term" value="P:cell division"/>
    <property type="evidence" value="ECO:0007669"/>
    <property type="project" value="UniProtKB-KW"/>
</dbReference>
<feature type="compositionally biased region" description="Acidic residues" evidence="8">
    <location>
        <begin position="941"/>
        <end position="957"/>
    </location>
</feature>
<evidence type="ECO:0000256" key="5">
    <source>
        <dbReference type="ARBA" id="ARBA00022776"/>
    </source>
</evidence>
<dbReference type="PANTHER" id="PTHR14418:SF5">
    <property type="entry name" value="CONDENSIN COMPLEX SUBUNIT 3"/>
    <property type="match status" value="1"/>
</dbReference>
<keyword evidence="7" id="KW-0131">Cell cycle</keyword>
<protein>
    <submittedName>
        <fullName evidence="10">Nuclear condensing complex subunit</fullName>
    </submittedName>
</protein>
<feature type="compositionally biased region" description="Basic residues" evidence="8">
    <location>
        <begin position="1090"/>
        <end position="1100"/>
    </location>
</feature>
<dbReference type="PANTHER" id="PTHR14418">
    <property type="entry name" value="CONDENSIN COMPLEX SUBUNIT 3-RELATED"/>
    <property type="match status" value="1"/>
</dbReference>
<dbReference type="SUPFAM" id="SSF48371">
    <property type="entry name" value="ARM repeat"/>
    <property type="match status" value="1"/>
</dbReference>
<evidence type="ECO:0000256" key="1">
    <source>
        <dbReference type="ARBA" id="ARBA00004286"/>
    </source>
</evidence>
<organism evidence="10 11">
    <name type="scientific">Mycena rosella</name>
    <name type="common">Pink bonnet</name>
    <name type="synonym">Agaricus rosellus</name>
    <dbReference type="NCBI Taxonomy" id="1033263"/>
    <lineage>
        <taxon>Eukaryota</taxon>
        <taxon>Fungi</taxon>
        <taxon>Dikarya</taxon>
        <taxon>Basidiomycota</taxon>
        <taxon>Agaricomycotina</taxon>
        <taxon>Agaricomycetes</taxon>
        <taxon>Agaricomycetidae</taxon>
        <taxon>Agaricales</taxon>
        <taxon>Marasmiineae</taxon>
        <taxon>Mycenaceae</taxon>
        <taxon>Mycena</taxon>
    </lineage>
</organism>
<dbReference type="EMBL" id="JARKIE010000018">
    <property type="protein sequence ID" value="KAJ7701145.1"/>
    <property type="molecule type" value="Genomic_DNA"/>
</dbReference>
<keyword evidence="5" id="KW-0498">Mitosis</keyword>
<keyword evidence="4" id="KW-0132">Cell division</keyword>